<feature type="transmembrane region" description="Helical" evidence="1">
    <location>
        <begin position="20"/>
        <end position="39"/>
    </location>
</feature>
<gene>
    <name evidence="2" type="ORF">EV03_2061</name>
</gene>
<organism evidence="2 3">
    <name type="scientific">Prochlorococcus marinus str. PAC1</name>
    <dbReference type="NCBI Taxonomy" id="59924"/>
    <lineage>
        <taxon>Bacteria</taxon>
        <taxon>Bacillati</taxon>
        <taxon>Cyanobacteriota</taxon>
        <taxon>Cyanophyceae</taxon>
        <taxon>Synechococcales</taxon>
        <taxon>Prochlorococcaceae</taxon>
        <taxon>Prochlorococcus</taxon>
    </lineage>
</organism>
<name>A0A0A2C456_PROMR</name>
<accession>A0A0A2C456</accession>
<evidence type="ECO:0000313" key="2">
    <source>
        <dbReference type="EMBL" id="KGG19675.1"/>
    </source>
</evidence>
<keyword evidence="1" id="KW-0472">Membrane</keyword>
<reference evidence="3" key="1">
    <citation type="journal article" date="2014" name="Sci. Data">
        <title>Genomes of diverse isolates of the marine cyanobacterium Prochlorococcus.</title>
        <authorList>
            <person name="Biller S."/>
            <person name="Berube P."/>
            <person name="Thompson J."/>
            <person name="Kelly L."/>
            <person name="Roggensack S."/>
            <person name="Awad L."/>
            <person name="Roache-Johnson K."/>
            <person name="Ding H."/>
            <person name="Giovannoni S.J."/>
            <person name="Moore L.R."/>
            <person name="Chisholm S.W."/>
        </authorList>
    </citation>
    <scope>NUCLEOTIDE SEQUENCE [LARGE SCALE GENOMIC DNA]</scope>
    <source>
        <strain evidence="3">PAC1</strain>
    </source>
</reference>
<keyword evidence="1" id="KW-0812">Transmembrane</keyword>
<dbReference type="Proteomes" id="UP000030392">
    <property type="component" value="Unassembled WGS sequence"/>
</dbReference>
<protein>
    <recommendedName>
        <fullName evidence="4">Rho termination factor N-terminal domain-containing protein</fullName>
    </recommendedName>
</protein>
<sequence>MRNNKLEKNLERARINLYNILAILIVIIPELFAELIYSIEVSQHKATLPNEGEAWNKDIELKLSKMNIYELRLMAKRLSIHGYSNEDRNSLIRRINRKSKKRIKWKSLKISNIRKPL</sequence>
<evidence type="ECO:0000256" key="1">
    <source>
        <dbReference type="SAM" id="Phobius"/>
    </source>
</evidence>
<dbReference type="RefSeq" id="WP_036907407.1">
    <property type="nucleotide sequence ID" value="NZ_CP138967.1"/>
</dbReference>
<dbReference type="EMBL" id="JNAX01000015">
    <property type="protein sequence ID" value="KGG19675.1"/>
    <property type="molecule type" value="Genomic_DNA"/>
</dbReference>
<keyword evidence="1" id="KW-1133">Transmembrane helix</keyword>
<proteinExistence type="predicted"/>
<evidence type="ECO:0008006" key="4">
    <source>
        <dbReference type="Google" id="ProtNLM"/>
    </source>
</evidence>
<comment type="caution">
    <text evidence="2">The sequence shown here is derived from an EMBL/GenBank/DDBJ whole genome shotgun (WGS) entry which is preliminary data.</text>
</comment>
<dbReference type="AlphaFoldDB" id="A0A0A2C456"/>
<evidence type="ECO:0000313" key="3">
    <source>
        <dbReference type="Proteomes" id="UP000030392"/>
    </source>
</evidence>